<evidence type="ECO:0000313" key="1">
    <source>
        <dbReference type="EMBL" id="PHM28053.1"/>
    </source>
</evidence>
<dbReference type="Proteomes" id="UP000225833">
    <property type="component" value="Unassembled WGS sequence"/>
</dbReference>
<dbReference type="AlphaFoldDB" id="A0A2D0J1A0"/>
<proteinExistence type="predicted"/>
<reference evidence="1 2" key="1">
    <citation type="journal article" date="2017" name="Nat. Microbiol.">
        <title>Natural product diversity associated with the nematode symbionts Photorhabdus and Xenorhabdus.</title>
        <authorList>
            <person name="Tobias N.J."/>
            <person name="Wolff H."/>
            <person name="Djahanschiri B."/>
            <person name="Grundmann F."/>
            <person name="Kronenwerth M."/>
            <person name="Shi Y.M."/>
            <person name="Simonyi S."/>
            <person name="Grun P."/>
            <person name="Shapiro-Ilan D."/>
            <person name="Pidot S.J."/>
            <person name="Stinear T.P."/>
            <person name="Ebersberger I."/>
            <person name="Bode H.B."/>
        </authorList>
    </citation>
    <scope>NUCLEOTIDE SEQUENCE [LARGE SCALE GENOMIC DNA]</scope>
    <source>
        <strain evidence="1 2">DSM 16342</strain>
    </source>
</reference>
<sequence>MINNNEEKEDMIVQSDTEVVVTSVHGSFFKVHPALAEVFPCRCCWGRK</sequence>
<organism evidence="1 2">
    <name type="scientific">Xenorhabdus budapestensis</name>
    <dbReference type="NCBI Taxonomy" id="290110"/>
    <lineage>
        <taxon>Bacteria</taxon>
        <taxon>Pseudomonadati</taxon>
        <taxon>Pseudomonadota</taxon>
        <taxon>Gammaproteobacteria</taxon>
        <taxon>Enterobacterales</taxon>
        <taxon>Morganellaceae</taxon>
        <taxon>Xenorhabdus</taxon>
    </lineage>
</organism>
<evidence type="ECO:0000313" key="2">
    <source>
        <dbReference type="Proteomes" id="UP000225833"/>
    </source>
</evidence>
<gene>
    <name evidence="1" type="ORF">Xbud_01782</name>
</gene>
<protein>
    <submittedName>
        <fullName evidence="1">Uncharacterized protein</fullName>
    </submittedName>
</protein>
<accession>A0A2D0J1A0</accession>
<comment type="caution">
    <text evidence="1">The sequence shown here is derived from an EMBL/GenBank/DDBJ whole genome shotgun (WGS) entry which is preliminary data.</text>
</comment>
<name>A0A2D0J1A0_XENBU</name>
<dbReference type="RefSeq" id="WP_169923048.1">
    <property type="nucleotide sequence ID" value="NZ_CAWNNJ010000141.1"/>
</dbReference>
<dbReference type="EMBL" id="NIBS01000007">
    <property type="protein sequence ID" value="PHM28053.1"/>
    <property type="molecule type" value="Genomic_DNA"/>
</dbReference>